<gene>
    <name evidence="2" type="ORF">J2T57_002633</name>
</gene>
<proteinExistence type="predicted"/>
<protein>
    <submittedName>
        <fullName evidence="2">Uncharacterized protein</fullName>
    </submittedName>
</protein>
<evidence type="ECO:0000313" key="3">
    <source>
        <dbReference type="Proteomes" id="UP001205843"/>
    </source>
</evidence>
<sequence length="86" mass="9243">MSDSDLATLKSHFPDTKVLRGGLIAHRYAVITEDDGYPVAGGSTPQIAIRRAVDTLRRGGSLPPTPTTPARDHQPRTGGRHAPHHD</sequence>
<keyword evidence="3" id="KW-1185">Reference proteome</keyword>
<organism evidence="2 3">
    <name type="scientific">Natronocella acetinitrilica</name>
    <dbReference type="NCBI Taxonomy" id="414046"/>
    <lineage>
        <taxon>Bacteria</taxon>
        <taxon>Pseudomonadati</taxon>
        <taxon>Pseudomonadota</taxon>
        <taxon>Gammaproteobacteria</taxon>
        <taxon>Chromatiales</taxon>
        <taxon>Ectothiorhodospiraceae</taxon>
        <taxon>Natronocella</taxon>
    </lineage>
</organism>
<feature type="region of interest" description="Disordered" evidence="1">
    <location>
        <begin position="57"/>
        <end position="86"/>
    </location>
</feature>
<name>A0AAE3KCV1_9GAMM</name>
<accession>A0AAE3KCV1</accession>
<evidence type="ECO:0000313" key="2">
    <source>
        <dbReference type="EMBL" id="MCP1675483.1"/>
    </source>
</evidence>
<dbReference type="Proteomes" id="UP001205843">
    <property type="component" value="Unassembled WGS sequence"/>
</dbReference>
<reference evidence="2" key="1">
    <citation type="submission" date="2022-03" db="EMBL/GenBank/DDBJ databases">
        <title>Genomic Encyclopedia of Type Strains, Phase III (KMG-III): the genomes of soil and plant-associated and newly described type strains.</title>
        <authorList>
            <person name="Whitman W."/>
        </authorList>
    </citation>
    <scope>NUCLEOTIDE SEQUENCE</scope>
    <source>
        <strain evidence="2">ANL 6-2</strain>
    </source>
</reference>
<dbReference type="AlphaFoldDB" id="A0AAE3KCV1"/>
<comment type="caution">
    <text evidence="2">The sequence shown here is derived from an EMBL/GenBank/DDBJ whole genome shotgun (WGS) entry which is preliminary data.</text>
</comment>
<evidence type="ECO:0000256" key="1">
    <source>
        <dbReference type="SAM" id="MobiDB-lite"/>
    </source>
</evidence>
<dbReference type="EMBL" id="JALJXV010000006">
    <property type="protein sequence ID" value="MCP1675483.1"/>
    <property type="molecule type" value="Genomic_DNA"/>
</dbReference>